<dbReference type="PANTHER" id="PTHR36015:SF6">
    <property type="entry name" value="HOLLIDAY JUNCTION RESOLVASE MOC1, CHLOROPLASTIC-RELATED"/>
    <property type="match status" value="1"/>
</dbReference>
<dbReference type="AlphaFoldDB" id="A0A453QB35"/>
<dbReference type="GO" id="GO:0008821">
    <property type="term" value="F:crossover junction DNA endonuclease activity"/>
    <property type="evidence" value="ECO:0007669"/>
    <property type="project" value="InterPro"/>
</dbReference>
<dbReference type="STRING" id="200361.A0A453QB35"/>
<proteinExistence type="predicted"/>
<dbReference type="PANTHER" id="PTHR36015">
    <property type="entry name" value="HOLLIDAY JUNCTION RESOLVASE MOC1, CHLOROPLASTIC-RELATED"/>
    <property type="match status" value="1"/>
</dbReference>
<protein>
    <submittedName>
        <fullName evidence="1">Uncharacterized protein</fullName>
    </submittedName>
</protein>
<dbReference type="Proteomes" id="UP000015105">
    <property type="component" value="Chromosome 7D"/>
</dbReference>
<accession>A0A453QB35</accession>
<reference evidence="1" key="3">
    <citation type="journal article" date="2017" name="Nature">
        <title>Genome sequence of the progenitor of the wheat D genome Aegilops tauschii.</title>
        <authorList>
            <person name="Luo M.C."/>
            <person name="Gu Y.Q."/>
            <person name="Puiu D."/>
            <person name="Wang H."/>
            <person name="Twardziok S.O."/>
            <person name="Deal K.R."/>
            <person name="Huo N."/>
            <person name="Zhu T."/>
            <person name="Wang L."/>
            <person name="Wang Y."/>
            <person name="McGuire P.E."/>
            <person name="Liu S."/>
            <person name="Long H."/>
            <person name="Ramasamy R.K."/>
            <person name="Rodriguez J.C."/>
            <person name="Van S.L."/>
            <person name="Yuan L."/>
            <person name="Wang Z."/>
            <person name="Xia Z."/>
            <person name="Xiao L."/>
            <person name="Anderson O.D."/>
            <person name="Ouyang S."/>
            <person name="Liang Y."/>
            <person name="Zimin A.V."/>
            <person name="Pertea G."/>
            <person name="Qi P."/>
            <person name="Bennetzen J.L."/>
            <person name="Dai X."/>
            <person name="Dawson M.W."/>
            <person name="Muller H.G."/>
            <person name="Kugler K."/>
            <person name="Rivarola-Duarte L."/>
            <person name="Spannagl M."/>
            <person name="Mayer K.F.X."/>
            <person name="Lu F.H."/>
            <person name="Bevan M.W."/>
            <person name="Leroy P."/>
            <person name="Li P."/>
            <person name="You F.M."/>
            <person name="Sun Q."/>
            <person name="Liu Z."/>
            <person name="Lyons E."/>
            <person name="Wicker T."/>
            <person name="Salzberg S.L."/>
            <person name="Devos K.M."/>
            <person name="Dvorak J."/>
        </authorList>
    </citation>
    <scope>NUCLEOTIDE SEQUENCE [LARGE SCALE GENOMIC DNA]</scope>
    <source>
        <strain evidence="1">cv. AL8/78</strain>
    </source>
</reference>
<organism evidence="1 2">
    <name type="scientific">Aegilops tauschii subsp. strangulata</name>
    <name type="common">Goatgrass</name>
    <dbReference type="NCBI Taxonomy" id="200361"/>
    <lineage>
        <taxon>Eukaryota</taxon>
        <taxon>Viridiplantae</taxon>
        <taxon>Streptophyta</taxon>
        <taxon>Embryophyta</taxon>
        <taxon>Tracheophyta</taxon>
        <taxon>Spermatophyta</taxon>
        <taxon>Magnoliopsida</taxon>
        <taxon>Liliopsida</taxon>
        <taxon>Poales</taxon>
        <taxon>Poaceae</taxon>
        <taxon>BOP clade</taxon>
        <taxon>Pooideae</taxon>
        <taxon>Triticodae</taxon>
        <taxon>Triticeae</taxon>
        <taxon>Triticinae</taxon>
        <taxon>Aegilops</taxon>
    </lineage>
</organism>
<reference evidence="1" key="4">
    <citation type="submission" date="2019-03" db="UniProtKB">
        <authorList>
            <consortium name="EnsemblPlants"/>
        </authorList>
    </citation>
    <scope>IDENTIFICATION</scope>
</reference>
<keyword evidence="2" id="KW-1185">Reference proteome</keyword>
<name>A0A453QB35_AEGTS</name>
<dbReference type="EnsemblPlants" id="AET7Gv20023300.2">
    <property type="protein sequence ID" value="AET7Gv20023300.2"/>
    <property type="gene ID" value="AET7Gv20023300"/>
</dbReference>
<reference evidence="1" key="5">
    <citation type="journal article" date="2021" name="G3 (Bethesda)">
        <title>Aegilops tauschii genome assembly Aet v5.0 features greater sequence contiguity and improved annotation.</title>
        <authorList>
            <person name="Wang L."/>
            <person name="Zhu T."/>
            <person name="Rodriguez J.C."/>
            <person name="Deal K.R."/>
            <person name="Dubcovsky J."/>
            <person name="McGuire P.E."/>
            <person name="Lux T."/>
            <person name="Spannagl M."/>
            <person name="Mayer K.F.X."/>
            <person name="Baldrich P."/>
            <person name="Meyers B.C."/>
            <person name="Huo N."/>
            <person name="Gu Y.Q."/>
            <person name="Zhou H."/>
            <person name="Devos K.M."/>
            <person name="Bennetzen J.L."/>
            <person name="Unver T."/>
            <person name="Budak H."/>
            <person name="Gulick P.J."/>
            <person name="Galiba G."/>
            <person name="Kalapos B."/>
            <person name="Nelson D.R."/>
            <person name="Li P."/>
            <person name="You F.M."/>
            <person name="Luo M.C."/>
            <person name="Dvorak J."/>
        </authorList>
    </citation>
    <scope>NUCLEOTIDE SEQUENCE [LARGE SCALE GENOMIC DNA]</scope>
    <source>
        <strain evidence="1">cv. AL8/78</strain>
    </source>
</reference>
<sequence>RLGHVLPPPATMDWISALRESVSFEGFLSEPVQWYTMAHVTLAPTAIGHGSCSSTGQFVCRLQQDLPPPTAMLRALAVLDQSELYAMIAHGMQHIWDMGWWSTCFLYGLWAAGLVASEFSVVPIVSQKWKAYFGLTESPKVTGTRLVPNP</sequence>
<evidence type="ECO:0000313" key="1">
    <source>
        <dbReference type="EnsemblPlants" id="AET7Gv20023300.2"/>
    </source>
</evidence>
<reference evidence="2" key="1">
    <citation type="journal article" date="2014" name="Science">
        <title>Ancient hybridizations among the ancestral genomes of bread wheat.</title>
        <authorList>
            <consortium name="International Wheat Genome Sequencing Consortium,"/>
            <person name="Marcussen T."/>
            <person name="Sandve S.R."/>
            <person name="Heier L."/>
            <person name="Spannagl M."/>
            <person name="Pfeifer M."/>
            <person name="Jakobsen K.S."/>
            <person name="Wulff B.B."/>
            <person name="Steuernagel B."/>
            <person name="Mayer K.F."/>
            <person name="Olsen O.A."/>
        </authorList>
    </citation>
    <scope>NUCLEOTIDE SEQUENCE [LARGE SCALE GENOMIC DNA]</scope>
    <source>
        <strain evidence="2">cv. AL8/78</strain>
    </source>
</reference>
<reference evidence="2" key="2">
    <citation type="journal article" date="2017" name="Nat. Plants">
        <title>The Aegilops tauschii genome reveals multiple impacts of transposons.</title>
        <authorList>
            <person name="Zhao G."/>
            <person name="Zou C."/>
            <person name="Li K."/>
            <person name="Wang K."/>
            <person name="Li T."/>
            <person name="Gao L."/>
            <person name="Zhang X."/>
            <person name="Wang H."/>
            <person name="Yang Z."/>
            <person name="Liu X."/>
            <person name="Jiang W."/>
            <person name="Mao L."/>
            <person name="Kong X."/>
            <person name="Jiao Y."/>
            <person name="Jia J."/>
        </authorList>
    </citation>
    <scope>NUCLEOTIDE SEQUENCE [LARGE SCALE GENOMIC DNA]</scope>
    <source>
        <strain evidence="2">cv. AL8/78</strain>
    </source>
</reference>
<evidence type="ECO:0000313" key="2">
    <source>
        <dbReference type="Proteomes" id="UP000015105"/>
    </source>
</evidence>
<dbReference type="InterPro" id="IPR045290">
    <property type="entry name" value="MOC1-like"/>
</dbReference>
<dbReference type="Gramene" id="AET7Gv20023300.2">
    <property type="protein sequence ID" value="AET7Gv20023300.2"/>
    <property type="gene ID" value="AET7Gv20023300"/>
</dbReference>